<reference evidence="2 3" key="1">
    <citation type="submission" date="2023-09" db="EMBL/GenBank/DDBJ databases">
        <title>Nesidiocoris tenuis whole genome shotgun sequence.</title>
        <authorList>
            <person name="Shibata T."/>
            <person name="Shimoda M."/>
            <person name="Kobayashi T."/>
            <person name="Uehara T."/>
        </authorList>
    </citation>
    <scope>NUCLEOTIDE SEQUENCE [LARGE SCALE GENOMIC DNA]</scope>
    <source>
        <strain evidence="2 3">Japan</strain>
    </source>
</reference>
<protein>
    <recommendedName>
        <fullName evidence="4">Cystatin domain-containing protein</fullName>
    </recommendedName>
</protein>
<dbReference type="Proteomes" id="UP001307889">
    <property type="component" value="Chromosome 13"/>
</dbReference>
<evidence type="ECO:0000256" key="1">
    <source>
        <dbReference type="SAM" id="SignalP"/>
    </source>
</evidence>
<evidence type="ECO:0008006" key="4">
    <source>
        <dbReference type="Google" id="ProtNLM"/>
    </source>
</evidence>
<proteinExistence type="predicted"/>
<name>A0ABN7BAR6_9HEMI</name>
<accession>A0ABN7BAR6</accession>
<feature type="chain" id="PRO_5047395581" description="Cystatin domain-containing protein" evidence="1">
    <location>
        <begin position="25"/>
        <end position="164"/>
    </location>
</feature>
<gene>
    <name evidence="2" type="ORF">NTJ_14269</name>
</gene>
<sequence length="164" mass="18870">MTSSWGKAIVILAALALMTLLVSAKRMEDYDEDTQDAIYAAVDRVNMMLNSNEIMGVYIVNGAERETLKDGISYRFDLILRETDCVKRGGRWHIRECQILDEPESRDLSCVSELISSKHGHRRITNVDCRNVQNCDVPANPSRRNEDDLKKFIKSLTRHEERRI</sequence>
<keyword evidence="3" id="KW-1185">Reference proteome</keyword>
<dbReference type="InterPro" id="IPR046350">
    <property type="entry name" value="Cystatin_sf"/>
</dbReference>
<evidence type="ECO:0000313" key="2">
    <source>
        <dbReference type="EMBL" id="BET01452.1"/>
    </source>
</evidence>
<feature type="signal peptide" evidence="1">
    <location>
        <begin position="1"/>
        <end position="24"/>
    </location>
</feature>
<dbReference type="Gene3D" id="3.10.450.10">
    <property type="match status" value="1"/>
</dbReference>
<evidence type="ECO:0000313" key="3">
    <source>
        <dbReference type="Proteomes" id="UP001307889"/>
    </source>
</evidence>
<organism evidence="2 3">
    <name type="scientific">Nesidiocoris tenuis</name>
    <dbReference type="NCBI Taxonomy" id="355587"/>
    <lineage>
        <taxon>Eukaryota</taxon>
        <taxon>Metazoa</taxon>
        <taxon>Ecdysozoa</taxon>
        <taxon>Arthropoda</taxon>
        <taxon>Hexapoda</taxon>
        <taxon>Insecta</taxon>
        <taxon>Pterygota</taxon>
        <taxon>Neoptera</taxon>
        <taxon>Paraneoptera</taxon>
        <taxon>Hemiptera</taxon>
        <taxon>Heteroptera</taxon>
        <taxon>Panheteroptera</taxon>
        <taxon>Cimicomorpha</taxon>
        <taxon>Miridae</taxon>
        <taxon>Dicyphina</taxon>
        <taxon>Nesidiocoris</taxon>
    </lineage>
</organism>
<dbReference type="SUPFAM" id="SSF54403">
    <property type="entry name" value="Cystatin/monellin"/>
    <property type="match status" value="1"/>
</dbReference>
<keyword evidence="1" id="KW-0732">Signal</keyword>
<dbReference type="EMBL" id="AP028921">
    <property type="protein sequence ID" value="BET01452.1"/>
    <property type="molecule type" value="Genomic_DNA"/>
</dbReference>